<organism evidence="1 2">
    <name type="scientific">Psophocarpus tetragonolobus</name>
    <name type="common">Winged bean</name>
    <name type="synonym">Dolichos tetragonolobus</name>
    <dbReference type="NCBI Taxonomy" id="3891"/>
    <lineage>
        <taxon>Eukaryota</taxon>
        <taxon>Viridiplantae</taxon>
        <taxon>Streptophyta</taxon>
        <taxon>Embryophyta</taxon>
        <taxon>Tracheophyta</taxon>
        <taxon>Spermatophyta</taxon>
        <taxon>Magnoliopsida</taxon>
        <taxon>eudicotyledons</taxon>
        <taxon>Gunneridae</taxon>
        <taxon>Pentapetalae</taxon>
        <taxon>rosids</taxon>
        <taxon>fabids</taxon>
        <taxon>Fabales</taxon>
        <taxon>Fabaceae</taxon>
        <taxon>Papilionoideae</taxon>
        <taxon>50 kb inversion clade</taxon>
        <taxon>NPAAA clade</taxon>
        <taxon>indigoferoid/millettioid clade</taxon>
        <taxon>Phaseoleae</taxon>
        <taxon>Psophocarpus</taxon>
    </lineage>
</organism>
<evidence type="ECO:0000313" key="1">
    <source>
        <dbReference type="EMBL" id="KAK7380749.1"/>
    </source>
</evidence>
<evidence type="ECO:0000313" key="2">
    <source>
        <dbReference type="Proteomes" id="UP001386955"/>
    </source>
</evidence>
<sequence length="163" mass="18657">MKPNSNNFTFEFPTLLSVSDVDPPNDVVFCGRVMVHQTDQPPLMERSNSFNKPNPVRSAHRRWGWLPLPATRYSRLQKSGSGGGGGRRRVSGMFGVIKFPLQMELNDMRKRQTKIAMTTMTMMTSEDKAEKGEKSGWKLQLVRMLRRKGREWLNALSTSSFDF</sequence>
<dbReference type="EMBL" id="JAYMYS010000009">
    <property type="protein sequence ID" value="KAK7380749.1"/>
    <property type="molecule type" value="Genomic_DNA"/>
</dbReference>
<keyword evidence="2" id="KW-1185">Reference proteome</keyword>
<dbReference type="AlphaFoldDB" id="A0AAN9RQ05"/>
<dbReference type="PANTHER" id="PTHR34130">
    <property type="entry name" value="OS08G0243800 PROTEIN"/>
    <property type="match status" value="1"/>
</dbReference>
<reference evidence="1 2" key="1">
    <citation type="submission" date="2024-01" db="EMBL/GenBank/DDBJ databases">
        <title>The genomes of 5 underutilized Papilionoideae crops provide insights into root nodulation and disease resistanc.</title>
        <authorList>
            <person name="Jiang F."/>
        </authorList>
    </citation>
    <scope>NUCLEOTIDE SEQUENCE [LARGE SCALE GENOMIC DNA]</scope>
    <source>
        <strain evidence="1">DUOXIRENSHENG_FW03</strain>
        <tissue evidence="1">Leaves</tissue>
    </source>
</reference>
<proteinExistence type="predicted"/>
<dbReference type="Proteomes" id="UP001386955">
    <property type="component" value="Unassembled WGS sequence"/>
</dbReference>
<comment type="caution">
    <text evidence="1">The sequence shown here is derived from an EMBL/GenBank/DDBJ whole genome shotgun (WGS) entry which is preliminary data.</text>
</comment>
<name>A0AAN9RQ05_PSOTE</name>
<accession>A0AAN9RQ05</accession>
<protein>
    <submittedName>
        <fullName evidence="1">Uncharacterized protein</fullName>
    </submittedName>
</protein>
<gene>
    <name evidence="1" type="ORF">VNO78_33266</name>
</gene>
<dbReference type="PANTHER" id="PTHR34130:SF8">
    <property type="entry name" value="TRANSMEMBRANE PROTEIN"/>
    <property type="match status" value="1"/>
</dbReference>